<dbReference type="EMBL" id="SHKP01000005">
    <property type="protein sequence ID" value="RZU01106.1"/>
    <property type="molecule type" value="Genomic_DNA"/>
</dbReference>
<evidence type="ECO:0000256" key="1">
    <source>
        <dbReference type="SAM" id="MobiDB-lite"/>
    </source>
</evidence>
<evidence type="ECO:0008006" key="5">
    <source>
        <dbReference type="Google" id="ProtNLM"/>
    </source>
</evidence>
<dbReference type="Proteomes" id="UP000293671">
    <property type="component" value="Unassembled WGS sequence"/>
</dbReference>
<sequence length="186" mass="20324">MRACSPAACLLSMLGAATVVAAQEPAPREIVQQRLPDGRVIFTDRPLPNAKIERSWQVTPDDPGAEARRAAAQRDAAAVTERIARQTEAERERQAERQIAADRAAAARAEREAAEARLRAAEQASADIGNRNILWWPWPRPPHLRPPARPQPQPVPPRKLEQPVPGPSTGGPRGPRQPVVPSEPSR</sequence>
<feature type="compositionally biased region" description="Basic and acidic residues" evidence="1">
    <location>
        <begin position="85"/>
        <end position="100"/>
    </location>
</feature>
<evidence type="ECO:0000313" key="4">
    <source>
        <dbReference type="Proteomes" id="UP000293671"/>
    </source>
</evidence>
<name>A0A4V2FU91_9BURK</name>
<feature type="chain" id="PRO_5020195939" description="DUF4124 domain-containing protein" evidence="2">
    <location>
        <begin position="22"/>
        <end position="186"/>
    </location>
</feature>
<evidence type="ECO:0000256" key="2">
    <source>
        <dbReference type="SAM" id="SignalP"/>
    </source>
</evidence>
<organism evidence="3 4">
    <name type="scientific">Rivibacter subsaxonicus</name>
    <dbReference type="NCBI Taxonomy" id="457575"/>
    <lineage>
        <taxon>Bacteria</taxon>
        <taxon>Pseudomonadati</taxon>
        <taxon>Pseudomonadota</taxon>
        <taxon>Betaproteobacteria</taxon>
        <taxon>Burkholderiales</taxon>
        <taxon>Rivibacter</taxon>
    </lineage>
</organism>
<protein>
    <recommendedName>
        <fullName evidence="5">DUF4124 domain-containing protein</fullName>
    </recommendedName>
</protein>
<feature type="region of interest" description="Disordered" evidence="1">
    <location>
        <begin position="133"/>
        <end position="186"/>
    </location>
</feature>
<keyword evidence="2" id="KW-0732">Signal</keyword>
<feature type="signal peptide" evidence="2">
    <location>
        <begin position="1"/>
        <end position="21"/>
    </location>
</feature>
<comment type="caution">
    <text evidence="3">The sequence shown here is derived from an EMBL/GenBank/DDBJ whole genome shotgun (WGS) entry which is preliminary data.</text>
</comment>
<proteinExistence type="predicted"/>
<dbReference type="AlphaFoldDB" id="A0A4V2FU91"/>
<reference evidence="3 4" key="1">
    <citation type="submission" date="2019-02" db="EMBL/GenBank/DDBJ databases">
        <title>Genomic Encyclopedia of Type Strains, Phase IV (KMG-IV): sequencing the most valuable type-strain genomes for metagenomic binning, comparative biology and taxonomic classification.</title>
        <authorList>
            <person name="Goeker M."/>
        </authorList>
    </citation>
    <scope>NUCLEOTIDE SEQUENCE [LARGE SCALE GENOMIC DNA]</scope>
    <source>
        <strain evidence="3 4">DSM 19570</strain>
    </source>
</reference>
<feature type="region of interest" description="Disordered" evidence="1">
    <location>
        <begin position="85"/>
        <end position="104"/>
    </location>
</feature>
<gene>
    <name evidence="3" type="ORF">EV670_1821</name>
</gene>
<evidence type="ECO:0000313" key="3">
    <source>
        <dbReference type="EMBL" id="RZU01106.1"/>
    </source>
</evidence>
<dbReference type="OrthoDB" id="9157691at2"/>
<accession>A0A4V2FU91</accession>
<keyword evidence="4" id="KW-1185">Reference proteome</keyword>
<feature type="compositionally biased region" description="Pro residues" evidence="1">
    <location>
        <begin position="138"/>
        <end position="157"/>
    </location>
</feature>